<keyword evidence="2" id="KW-1185">Reference proteome</keyword>
<evidence type="ECO:0000313" key="2">
    <source>
        <dbReference type="Proteomes" id="UP000275846"/>
    </source>
</evidence>
<accession>A0A183SCJ3</accession>
<name>A0A183SCJ3_SCHSO</name>
<sequence length="166" mass="18412">MAKRLQTRVTEHVRAVRRMDPLSLVAEHCANSGHTFAFQNAEILGRGIDRVTRETIEAWHTEPTSINRCVALPAAYQALRAQLIERKSKHGITPNVNSTAGEPRMDMHLTTPQFGADEGAVMITAASIATPTNEETCTRDTNNTGRQLRSMLTQIMVAPLNERHVN</sequence>
<protein>
    <submittedName>
        <fullName evidence="1 3">Uncharacterized protein</fullName>
    </submittedName>
</protein>
<reference evidence="3" key="1">
    <citation type="submission" date="2016-06" db="UniProtKB">
        <authorList>
            <consortium name="WormBaseParasite"/>
        </authorList>
    </citation>
    <scope>IDENTIFICATION</scope>
</reference>
<dbReference type="OrthoDB" id="10056750at2759"/>
<dbReference type="WBParaSite" id="SSLN_0000200901-mRNA-1">
    <property type="protein sequence ID" value="SSLN_0000200901-mRNA-1"/>
    <property type="gene ID" value="SSLN_0000200901"/>
</dbReference>
<dbReference type="Proteomes" id="UP000275846">
    <property type="component" value="Unassembled WGS sequence"/>
</dbReference>
<proteinExistence type="predicted"/>
<evidence type="ECO:0000313" key="1">
    <source>
        <dbReference type="EMBL" id="VDL88328.1"/>
    </source>
</evidence>
<evidence type="ECO:0000313" key="3">
    <source>
        <dbReference type="WBParaSite" id="SSLN_0000200901-mRNA-1"/>
    </source>
</evidence>
<reference evidence="1 2" key="2">
    <citation type="submission" date="2018-11" db="EMBL/GenBank/DDBJ databases">
        <authorList>
            <consortium name="Pathogen Informatics"/>
        </authorList>
    </citation>
    <scope>NUCLEOTIDE SEQUENCE [LARGE SCALE GENOMIC DNA]</scope>
    <source>
        <strain evidence="1 2">NST_G2</strain>
    </source>
</reference>
<organism evidence="3">
    <name type="scientific">Schistocephalus solidus</name>
    <name type="common">Tapeworm</name>
    <dbReference type="NCBI Taxonomy" id="70667"/>
    <lineage>
        <taxon>Eukaryota</taxon>
        <taxon>Metazoa</taxon>
        <taxon>Spiralia</taxon>
        <taxon>Lophotrochozoa</taxon>
        <taxon>Platyhelminthes</taxon>
        <taxon>Cestoda</taxon>
        <taxon>Eucestoda</taxon>
        <taxon>Diphyllobothriidea</taxon>
        <taxon>Diphyllobothriidae</taxon>
        <taxon>Schistocephalus</taxon>
    </lineage>
</organism>
<gene>
    <name evidence="1" type="ORF">SSLN_LOCUS1943</name>
</gene>
<dbReference type="AlphaFoldDB" id="A0A183SCJ3"/>
<dbReference type="EMBL" id="UYSU01010449">
    <property type="protein sequence ID" value="VDL88328.1"/>
    <property type="molecule type" value="Genomic_DNA"/>
</dbReference>